<dbReference type="STRING" id="69960.SAMN05421720_102167"/>
<dbReference type="InterPro" id="IPR003170">
    <property type="entry name" value="MurB"/>
</dbReference>
<dbReference type="Gene3D" id="3.90.78.10">
    <property type="entry name" value="UDP-N-acetylenolpyruvoylglucosamine reductase, C-terminal domain"/>
    <property type="match status" value="1"/>
</dbReference>
<organism evidence="21 22">
    <name type="scientific">Rhodospira trueperi</name>
    <dbReference type="NCBI Taxonomy" id="69960"/>
    <lineage>
        <taxon>Bacteria</taxon>
        <taxon>Pseudomonadati</taxon>
        <taxon>Pseudomonadota</taxon>
        <taxon>Alphaproteobacteria</taxon>
        <taxon>Rhodospirillales</taxon>
        <taxon>Rhodospirillaceae</taxon>
        <taxon>Rhodospira</taxon>
    </lineage>
</organism>
<dbReference type="Pfam" id="PF01565">
    <property type="entry name" value="FAD_binding_4"/>
    <property type="match status" value="1"/>
</dbReference>
<evidence type="ECO:0000313" key="22">
    <source>
        <dbReference type="Proteomes" id="UP000199412"/>
    </source>
</evidence>
<dbReference type="OrthoDB" id="9804753at2"/>
<keyword evidence="16 19" id="KW-0961">Cell wall biogenesis/degradation</keyword>
<protein>
    <recommendedName>
        <fullName evidence="6 19">UDP-N-acetylenolpyruvoylglucosamine reductase</fullName>
        <ecNumber evidence="5 19">1.3.1.98</ecNumber>
    </recommendedName>
    <alternativeName>
        <fullName evidence="17 19">UDP-N-acetylmuramate dehydrogenase</fullName>
    </alternativeName>
</protein>
<comment type="catalytic activity">
    <reaction evidence="18 19">
        <text>UDP-N-acetyl-alpha-D-muramate + NADP(+) = UDP-N-acetyl-3-O-(1-carboxyvinyl)-alpha-D-glucosamine + NADPH + H(+)</text>
        <dbReference type="Rhea" id="RHEA:12248"/>
        <dbReference type="ChEBI" id="CHEBI:15378"/>
        <dbReference type="ChEBI" id="CHEBI:57783"/>
        <dbReference type="ChEBI" id="CHEBI:58349"/>
        <dbReference type="ChEBI" id="CHEBI:68483"/>
        <dbReference type="ChEBI" id="CHEBI:70757"/>
        <dbReference type="EC" id="1.3.1.98"/>
    </reaction>
</comment>
<reference evidence="21 22" key="1">
    <citation type="submission" date="2016-10" db="EMBL/GenBank/DDBJ databases">
        <authorList>
            <person name="de Groot N.N."/>
        </authorList>
    </citation>
    <scope>NUCLEOTIDE SEQUENCE [LARGE SCALE GENOMIC DNA]</scope>
    <source>
        <strain evidence="21 22">ATCC 700224</strain>
    </source>
</reference>
<dbReference type="InterPro" id="IPR006094">
    <property type="entry name" value="Oxid_FAD_bind_N"/>
</dbReference>
<evidence type="ECO:0000256" key="19">
    <source>
        <dbReference type="HAMAP-Rule" id="MF_00037"/>
    </source>
</evidence>
<comment type="pathway">
    <text evidence="4 19">Cell wall biogenesis; peptidoglycan biosynthesis.</text>
</comment>
<dbReference type="InterPro" id="IPR011601">
    <property type="entry name" value="MurB_C"/>
</dbReference>
<dbReference type="NCBIfam" id="NF010480">
    <property type="entry name" value="PRK13905.1"/>
    <property type="match status" value="1"/>
</dbReference>
<keyword evidence="10 19" id="KW-0274">FAD</keyword>
<comment type="function">
    <text evidence="2 19">Cell wall formation.</text>
</comment>
<feature type="active site" evidence="19">
    <location>
        <position position="181"/>
    </location>
</feature>
<evidence type="ECO:0000256" key="4">
    <source>
        <dbReference type="ARBA" id="ARBA00004752"/>
    </source>
</evidence>
<keyword evidence="9 19" id="KW-0285">Flavoprotein</keyword>
<dbReference type="GO" id="GO:0008360">
    <property type="term" value="P:regulation of cell shape"/>
    <property type="evidence" value="ECO:0007669"/>
    <property type="project" value="UniProtKB-KW"/>
</dbReference>
<dbReference type="RefSeq" id="WP_092782598.1">
    <property type="nucleotide sequence ID" value="NZ_FNAP01000002.1"/>
</dbReference>
<evidence type="ECO:0000256" key="1">
    <source>
        <dbReference type="ARBA" id="ARBA00001974"/>
    </source>
</evidence>
<proteinExistence type="inferred from homology"/>
<evidence type="ECO:0000256" key="8">
    <source>
        <dbReference type="ARBA" id="ARBA00022618"/>
    </source>
</evidence>
<dbReference type="PANTHER" id="PTHR21071:SF4">
    <property type="entry name" value="UDP-N-ACETYLENOLPYRUVOYLGLUCOSAMINE REDUCTASE"/>
    <property type="match status" value="1"/>
</dbReference>
<evidence type="ECO:0000256" key="2">
    <source>
        <dbReference type="ARBA" id="ARBA00003921"/>
    </source>
</evidence>
<dbReference type="Pfam" id="PF02873">
    <property type="entry name" value="MurB_C"/>
    <property type="match status" value="1"/>
</dbReference>
<keyword evidence="13 19" id="KW-0573">Peptidoglycan synthesis</keyword>
<evidence type="ECO:0000259" key="20">
    <source>
        <dbReference type="PROSITE" id="PS51387"/>
    </source>
</evidence>
<evidence type="ECO:0000256" key="13">
    <source>
        <dbReference type="ARBA" id="ARBA00022984"/>
    </source>
</evidence>
<dbReference type="UniPathway" id="UPA00219"/>
<evidence type="ECO:0000256" key="17">
    <source>
        <dbReference type="ARBA" id="ARBA00031026"/>
    </source>
</evidence>
<dbReference type="PANTHER" id="PTHR21071">
    <property type="entry name" value="UDP-N-ACETYLENOLPYRUVOYLGLUCOSAMINE REDUCTASE"/>
    <property type="match status" value="1"/>
</dbReference>
<keyword evidence="14 19" id="KW-0560">Oxidoreductase</keyword>
<feature type="active site" evidence="19">
    <location>
        <position position="300"/>
    </location>
</feature>
<keyword evidence="15 19" id="KW-0131">Cell cycle</keyword>
<dbReference type="InterPro" id="IPR036318">
    <property type="entry name" value="FAD-bd_PCMH-like_sf"/>
</dbReference>
<comment type="subcellular location">
    <subcellularLocation>
        <location evidence="3 19">Cytoplasm</location>
    </subcellularLocation>
</comment>
<dbReference type="GO" id="GO:0009252">
    <property type="term" value="P:peptidoglycan biosynthetic process"/>
    <property type="evidence" value="ECO:0007669"/>
    <property type="project" value="UniProtKB-UniRule"/>
</dbReference>
<dbReference type="InterPro" id="IPR016167">
    <property type="entry name" value="FAD-bd_PCMH_sub1"/>
</dbReference>
<dbReference type="EMBL" id="FNAP01000002">
    <property type="protein sequence ID" value="SDD95043.1"/>
    <property type="molecule type" value="Genomic_DNA"/>
</dbReference>
<gene>
    <name evidence="19" type="primary">murB</name>
    <name evidence="21" type="ORF">SAMN05421720_102167</name>
</gene>
<evidence type="ECO:0000256" key="16">
    <source>
        <dbReference type="ARBA" id="ARBA00023316"/>
    </source>
</evidence>
<dbReference type="InterPro" id="IPR016166">
    <property type="entry name" value="FAD-bd_PCMH"/>
</dbReference>
<comment type="similarity">
    <text evidence="19">Belongs to the MurB family.</text>
</comment>
<dbReference type="AlphaFoldDB" id="A0A1G6YYB1"/>
<evidence type="ECO:0000256" key="5">
    <source>
        <dbReference type="ARBA" id="ARBA00012518"/>
    </source>
</evidence>
<evidence type="ECO:0000256" key="15">
    <source>
        <dbReference type="ARBA" id="ARBA00023306"/>
    </source>
</evidence>
<keyword evidence="7 19" id="KW-0963">Cytoplasm</keyword>
<dbReference type="GO" id="GO:0071949">
    <property type="term" value="F:FAD binding"/>
    <property type="evidence" value="ECO:0007669"/>
    <property type="project" value="InterPro"/>
</dbReference>
<evidence type="ECO:0000256" key="7">
    <source>
        <dbReference type="ARBA" id="ARBA00022490"/>
    </source>
</evidence>
<keyword evidence="22" id="KW-1185">Reference proteome</keyword>
<evidence type="ECO:0000256" key="14">
    <source>
        <dbReference type="ARBA" id="ARBA00023002"/>
    </source>
</evidence>
<dbReference type="PROSITE" id="PS51387">
    <property type="entry name" value="FAD_PCMH"/>
    <property type="match status" value="1"/>
</dbReference>
<evidence type="ECO:0000256" key="18">
    <source>
        <dbReference type="ARBA" id="ARBA00048914"/>
    </source>
</evidence>
<feature type="domain" description="FAD-binding PCMH-type" evidence="20">
    <location>
        <begin position="37"/>
        <end position="201"/>
    </location>
</feature>
<evidence type="ECO:0000256" key="11">
    <source>
        <dbReference type="ARBA" id="ARBA00022857"/>
    </source>
</evidence>
<dbReference type="GO" id="GO:0051301">
    <property type="term" value="P:cell division"/>
    <property type="evidence" value="ECO:0007669"/>
    <property type="project" value="UniProtKB-KW"/>
</dbReference>
<evidence type="ECO:0000256" key="9">
    <source>
        <dbReference type="ARBA" id="ARBA00022630"/>
    </source>
</evidence>
<dbReference type="GO" id="GO:0071555">
    <property type="term" value="P:cell wall organization"/>
    <property type="evidence" value="ECO:0007669"/>
    <property type="project" value="UniProtKB-KW"/>
</dbReference>
<keyword evidence="8 19" id="KW-0132">Cell division</keyword>
<accession>A0A1G6YYB1</accession>
<dbReference type="GO" id="GO:0008762">
    <property type="term" value="F:UDP-N-acetylmuramate dehydrogenase activity"/>
    <property type="evidence" value="ECO:0007669"/>
    <property type="project" value="UniProtKB-UniRule"/>
</dbReference>
<name>A0A1G6YYB1_9PROT</name>
<sequence length="317" mass="33256">MMPAYHLEAPAHLIERLPPVRGRLRADAPLASYTWFRVGGPAEVLFRPADAEDLAALLAALPDDVPATVIGVGSNLLVRDGGVRGLVVRLAGPFADVHVEGTHVIAGAGALDATVAKVALAAGLSGLEFFSGIPGTIGGGLRMNAGAYDHDVKGCLVSARVADRRGTLFEVSGDELHLSYRHCGAPEDWIFLSAVFKLKPGNPVEIAGRMEAIGASRAASQPTRGRTGGSTFANPSCCKAWELIDRAGCRGLRRGGAQVSEKHCNFLINTGEATAADLEGLGEEVRRRVREASGTDLRWEIRRIGDPLPGFGPGGVS</sequence>
<dbReference type="SUPFAM" id="SSF56176">
    <property type="entry name" value="FAD-binding/transporter-associated domain-like"/>
    <property type="match status" value="1"/>
</dbReference>
<dbReference type="NCBIfam" id="TIGR00179">
    <property type="entry name" value="murB"/>
    <property type="match status" value="1"/>
</dbReference>
<dbReference type="EC" id="1.3.1.98" evidence="5 19"/>
<evidence type="ECO:0000256" key="12">
    <source>
        <dbReference type="ARBA" id="ARBA00022960"/>
    </source>
</evidence>
<feature type="active site" description="Proton donor" evidence="19">
    <location>
        <position position="230"/>
    </location>
</feature>
<dbReference type="Gene3D" id="3.30.43.10">
    <property type="entry name" value="Uridine Diphospho-n-acetylenolpyruvylglucosamine Reductase, domain 2"/>
    <property type="match status" value="1"/>
</dbReference>
<dbReference type="Proteomes" id="UP000199412">
    <property type="component" value="Unassembled WGS sequence"/>
</dbReference>
<comment type="cofactor">
    <cofactor evidence="1 19">
        <name>FAD</name>
        <dbReference type="ChEBI" id="CHEBI:57692"/>
    </cofactor>
</comment>
<dbReference type="InterPro" id="IPR016169">
    <property type="entry name" value="FAD-bd_PCMH_sub2"/>
</dbReference>
<keyword evidence="11 19" id="KW-0521">NADP</keyword>
<dbReference type="SUPFAM" id="SSF56194">
    <property type="entry name" value="Uridine diphospho-N-Acetylenolpyruvylglucosamine reductase, MurB, C-terminal domain"/>
    <property type="match status" value="1"/>
</dbReference>
<evidence type="ECO:0000256" key="3">
    <source>
        <dbReference type="ARBA" id="ARBA00004496"/>
    </source>
</evidence>
<dbReference type="GO" id="GO:0005829">
    <property type="term" value="C:cytosol"/>
    <property type="evidence" value="ECO:0007669"/>
    <property type="project" value="TreeGrafter"/>
</dbReference>
<dbReference type="HAMAP" id="MF_00037">
    <property type="entry name" value="MurB"/>
    <property type="match status" value="1"/>
</dbReference>
<keyword evidence="12 19" id="KW-0133">Cell shape</keyword>
<evidence type="ECO:0000256" key="6">
    <source>
        <dbReference type="ARBA" id="ARBA00015188"/>
    </source>
</evidence>
<dbReference type="InterPro" id="IPR036635">
    <property type="entry name" value="MurB_C_sf"/>
</dbReference>
<dbReference type="Gene3D" id="3.30.465.10">
    <property type="match status" value="1"/>
</dbReference>
<evidence type="ECO:0000313" key="21">
    <source>
        <dbReference type="EMBL" id="SDD95043.1"/>
    </source>
</evidence>
<evidence type="ECO:0000256" key="10">
    <source>
        <dbReference type="ARBA" id="ARBA00022827"/>
    </source>
</evidence>